<keyword evidence="1" id="KW-1133">Transmembrane helix</keyword>
<protein>
    <submittedName>
        <fullName evidence="2">ABC transporter permease</fullName>
    </submittedName>
</protein>
<name>A0ABS6D1M1_9FIRM</name>
<feature type="transmembrane region" description="Helical" evidence="1">
    <location>
        <begin position="214"/>
        <end position="239"/>
    </location>
</feature>
<gene>
    <name evidence="2" type="ORF">HGO97_006260</name>
</gene>
<feature type="transmembrane region" description="Helical" evidence="1">
    <location>
        <begin position="99"/>
        <end position="121"/>
    </location>
</feature>
<evidence type="ECO:0000313" key="3">
    <source>
        <dbReference type="Proteomes" id="UP000723714"/>
    </source>
</evidence>
<evidence type="ECO:0000256" key="1">
    <source>
        <dbReference type="SAM" id="Phobius"/>
    </source>
</evidence>
<sequence>MGNLLKMERYQLTHNLFYWCGIAGIFFLGFLTADTYAMEVMGPTGGAAATLADFFNGMVYDSTFLLIIVSSILSLILGQEFSCRTVDLEVSAGHSRKTIFISKVAAYLTAFNFMALVYPVAGCIREFTRFGIADFGEILYQIVKAAFYSVLLNSAVFLMAVLICICLRSSVKAVSVTAMITFLLSLYLGYGMMLKLPVSFLVLYQIREAVSTTMFLQPLPIAIGVIWISILTFLSWICFSRCELK</sequence>
<dbReference type="EMBL" id="JABACJ020000004">
    <property type="protein sequence ID" value="MBU3875414.1"/>
    <property type="molecule type" value="Genomic_DNA"/>
</dbReference>
<dbReference type="Proteomes" id="UP000723714">
    <property type="component" value="Unassembled WGS sequence"/>
</dbReference>
<dbReference type="RefSeq" id="WP_216240408.1">
    <property type="nucleotide sequence ID" value="NZ_JABACJ020000004.1"/>
</dbReference>
<dbReference type="PANTHER" id="PTHR37305:SF1">
    <property type="entry name" value="MEMBRANE PROTEIN"/>
    <property type="match status" value="1"/>
</dbReference>
<feature type="transmembrane region" description="Helical" evidence="1">
    <location>
        <begin position="145"/>
        <end position="167"/>
    </location>
</feature>
<organism evidence="2 3">
    <name type="scientific">Faecalicatena faecalis</name>
    <dbReference type="NCBI Taxonomy" id="2726362"/>
    <lineage>
        <taxon>Bacteria</taxon>
        <taxon>Bacillati</taxon>
        <taxon>Bacillota</taxon>
        <taxon>Clostridia</taxon>
        <taxon>Lachnospirales</taxon>
        <taxon>Lachnospiraceae</taxon>
        <taxon>Faecalicatena</taxon>
    </lineage>
</organism>
<reference evidence="2 3" key="1">
    <citation type="submission" date="2021-06" db="EMBL/GenBank/DDBJ databases">
        <title>Faecalicatena sp. nov. isolated from porcine feces.</title>
        <authorList>
            <person name="Oh B.S."/>
            <person name="Lee J.H."/>
        </authorList>
    </citation>
    <scope>NUCLEOTIDE SEQUENCE [LARGE SCALE GENOMIC DNA]</scope>
    <source>
        <strain evidence="2 3">AGMB00832</strain>
    </source>
</reference>
<feature type="transmembrane region" description="Helical" evidence="1">
    <location>
        <begin position="174"/>
        <end position="194"/>
    </location>
</feature>
<comment type="caution">
    <text evidence="2">The sequence shown here is derived from an EMBL/GenBank/DDBJ whole genome shotgun (WGS) entry which is preliminary data.</text>
</comment>
<keyword evidence="3" id="KW-1185">Reference proteome</keyword>
<dbReference type="PANTHER" id="PTHR37305">
    <property type="entry name" value="INTEGRAL MEMBRANE PROTEIN-RELATED"/>
    <property type="match status" value="1"/>
</dbReference>
<feature type="transmembrane region" description="Helical" evidence="1">
    <location>
        <begin position="58"/>
        <end position="78"/>
    </location>
</feature>
<feature type="transmembrane region" description="Helical" evidence="1">
    <location>
        <begin position="16"/>
        <end position="38"/>
    </location>
</feature>
<accession>A0ABS6D1M1</accession>
<evidence type="ECO:0000313" key="2">
    <source>
        <dbReference type="EMBL" id="MBU3875414.1"/>
    </source>
</evidence>
<keyword evidence="1" id="KW-0472">Membrane</keyword>
<keyword evidence="1" id="KW-0812">Transmembrane</keyword>
<proteinExistence type="predicted"/>